<organism evidence="1 2">
    <name type="scientific">Shewanella aestuarii</name>
    <dbReference type="NCBI Taxonomy" id="1028752"/>
    <lineage>
        <taxon>Bacteria</taxon>
        <taxon>Pseudomonadati</taxon>
        <taxon>Pseudomonadota</taxon>
        <taxon>Gammaproteobacteria</taxon>
        <taxon>Alteromonadales</taxon>
        <taxon>Shewanellaceae</taxon>
        <taxon>Shewanella</taxon>
    </lineage>
</organism>
<dbReference type="EMBL" id="JAKILK010000005">
    <property type="protein sequence ID" value="MCL1117655.1"/>
    <property type="molecule type" value="Genomic_DNA"/>
</dbReference>
<evidence type="ECO:0000313" key="1">
    <source>
        <dbReference type="EMBL" id="MCL1117655.1"/>
    </source>
</evidence>
<dbReference type="RefSeq" id="WP_188841007.1">
    <property type="nucleotide sequence ID" value="NZ_BMOT01000005.1"/>
</dbReference>
<sequence>MKKILFISYYFSPEKTVAAQRVSYWAKNIKEHIDVEVDVITASEQCIEETSRIDNIFHVSNSRTGLLGHLFKSDLGATWFYDLKKHFSKNKKKYDVVVITGNPFLHFFIAKILKHTMGCKIVLDFRDPFAKNERNVSTVLSVKFKRKMLVLFEYFFCEFADKIIVMNEGCKKLLCSRQKEIIEIIDNGYDEKSLNNATKKLAVGNNSKKTIVYLGSFAVDRNIDNLLTSNKALGFAFDILHIGKPLEGLDKHKGVTCTGLVSYSDAVGYAKGADIGLILASGKAFESTTKIFDYIGLGLPILIITNGEVQTGNIHEVTKDYPAVWWASNNEQSIIDALKDIMTFELNYKANGFSKEKFSRKHGLGALVNFIDLKKTL</sequence>
<dbReference type="InterPro" id="IPR050194">
    <property type="entry name" value="Glycosyltransferase_grp1"/>
</dbReference>
<dbReference type="SUPFAM" id="SSF53756">
    <property type="entry name" value="UDP-Glycosyltransferase/glycogen phosphorylase"/>
    <property type="match status" value="1"/>
</dbReference>
<evidence type="ECO:0000313" key="2">
    <source>
        <dbReference type="Proteomes" id="UP001203212"/>
    </source>
</evidence>
<dbReference type="Proteomes" id="UP001203212">
    <property type="component" value="Unassembled WGS sequence"/>
</dbReference>
<name>A0ABT0L2D6_9GAMM</name>
<gene>
    <name evidence="1" type="ORF">L2689_10430</name>
</gene>
<accession>A0ABT0L2D6</accession>
<protein>
    <recommendedName>
        <fullName evidence="3">Glycosyltransferase family 4 protein</fullName>
    </recommendedName>
</protein>
<evidence type="ECO:0008006" key="3">
    <source>
        <dbReference type="Google" id="ProtNLM"/>
    </source>
</evidence>
<proteinExistence type="predicted"/>
<dbReference type="PANTHER" id="PTHR45947:SF3">
    <property type="entry name" value="SULFOQUINOVOSYL TRANSFERASE SQD2"/>
    <property type="match status" value="1"/>
</dbReference>
<keyword evidence="2" id="KW-1185">Reference proteome</keyword>
<dbReference type="Gene3D" id="3.40.50.2000">
    <property type="entry name" value="Glycogen Phosphorylase B"/>
    <property type="match status" value="2"/>
</dbReference>
<comment type="caution">
    <text evidence="1">The sequence shown here is derived from an EMBL/GenBank/DDBJ whole genome shotgun (WGS) entry which is preliminary data.</text>
</comment>
<dbReference type="PANTHER" id="PTHR45947">
    <property type="entry name" value="SULFOQUINOVOSYL TRANSFERASE SQD2"/>
    <property type="match status" value="1"/>
</dbReference>
<reference evidence="1 2" key="1">
    <citation type="submission" date="2022-01" db="EMBL/GenBank/DDBJ databases">
        <title>Whole genome-based taxonomy of the Shewanellaceae.</title>
        <authorList>
            <person name="Martin-Rodriguez A.J."/>
        </authorList>
    </citation>
    <scope>NUCLEOTIDE SEQUENCE [LARGE SCALE GENOMIC DNA]</scope>
    <source>
        <strain evidence="1 2">JCM 17801</strain>
    </source>
</reference>